<dbReference type="EMBL" id="JAWLKB010000003">
    <property type="protein sequence ID" value="MDV6266520.1"/>
    <property type="molecule type" value="Genomic_DNA"/>
</dbReference>
<accession>A0ABU4BQP7</accession>
<keyword evidence="3" id="KW-1185">Reference proteome</keyword>
<keyword evidence="1" id="KW-0732">Signal</keyword>
<dbReference type="Gene3D" id="3.30.300.50">
    <property type="match status" value="1"/>
</dbReference>
<dbReference type="GO" id="GO:0008233">
    <property type="term" value="F:peptidase activity"/>
    <property type="evidence" value="ECO:0007669"/>
    <property type="project" value="UniProtKB-KW"/>
</dbReference>
<dbReference type="RefSeq" id="WP_317540965.1">
    <property type="nucleotide sequence ID" value="NZ_JAWLKB010000003.1"/>
</dbReference>
<dbReference type="InterPro" id="IPR035070">
    <property type="entry name" value="Streptogrisin_prodomain"/>
</dbReference>
<organism evidence="2 3">
    <name type="scientific">Rhodococcus globerulus</name>
    <dbReference type="NCBI Taxonomy" id="33008"/>
    <lineage>
        <taxon>Bacteria</taxon>
        <taxon>Bacillati</taxon>
        <taxon>Actinomycetota</taxon>
        <taxon>Actinomycetes</taxon>
        <taxon>Mycobacteriales</taxon>
        <taxon>Nocardiaceae</taxon>
        <taxon>Rhodococcus</taxon>
    </lineage>
</organism>
<feature type="signal peptide" evidence="1">
    <location>
        <begin position="1"/>
        <end position="29"/>
    </location>
</feature>
<sequence length="449" mass="45197">MRNSSAIRTVLVGASALLLATSFSATALAQPAEPTSESSVEQLSADQLPAELVEAISRDLKISPQEYLDRAAKAQELGAYAESFRSSRPGDYAGSWMNLDGQPVVAVTSADAARVAAADGFVTHVAPVSAGSLEQSLADVNGWITKLPGDIATAVSSTSIDVLNNQVVVDVANSPVGKALNLPTMLENTKIRLSPDGGGAIDARALGGDIYVTSPGPIRETPTEDISVCSFGFNAVDSHDNALNISAGHCNKAEGTASPVYLPNPQNIDDSLQVGNFAQSAVGKAGEELDYSVIKLNQAGVDAGLDRASVRGAGGTTLEITGTARPVIGAPMCKSGQASSFTCGVVAADQVEIQLVRPGGESRTVRGFAGTACTLAGDSGGAIVTGTLALGITSGSNSTGAPNCTEANLVLAMSGGTTNIGIPVDNITQAADAASGGGVGSGIRVRTIG</sequence>
<name>A0ABU4BQP7_RHOGO</name>
<dbReference type="GO" id="GO:0006508">
    <property type="term" value="P:proteolysis"/>
    <property type="evidence" value="ECO:0007669"/>
    <property type="project" value="UniProtKB-KW"/>
</dbReference>
<evidence type="ECO:0000313" key="2">
    <source>
        <dbReference type="EMBL" id="MDV6266520.1"/>
    </source>
</evidence>
<keyword evidence="2" id="KW-0645">Protease</keyword>
<dbReference type="Proteomes" id="UP001185927">
    <property type="component" value="Unassembled WGS sequence"/>
</dbReference>
<protein>
    <submittedName>
        <fullName evidence="2">Protease</fullName>
    </submittedName>
</protein>
<dbReference type="CDD" id="cd21112">
    <property type="entry name" value="alphaLP-like"/>
    <property type="match status" value="1"/>
</dbReference>
<evidence type="ECO:0000256" key="1">
    <source>
        <dbReference type="SAM" id="SignalP"/>
    </source>
</evidence>
<evidence type="ECO:0000313" key="3">
    <source>
        <dbReference type="Proteomes" id="UP001185927"/>
    </source>
</evidence>
<dbReference type="SUPFAM" id="SSF50494">
    <property type="entry name" value="Trypsin-like serine proteases"/>
    <property type="match status" value="1"/>
</dbReference>
<dbReference type="Gene3D" id="2.40.10.10">
    <property type="entry name" value="Trypsin-like serine proteases"/>
    <property type="match status" value="2"/>
</dbReference>
<gene>
    <name evidence="2" type="ORF">R3Q16_07880</name>
</gene>
<dbReference type="InterPro" id="IPR043504">
    <property type="entry name" value="Peptidase_S1_PA_chymotrypsin"/>
</dbReference>
<comment type="caution">
    <text evidence="2">The sequence shown here is derived from an EMBL/GenBank/DDBJ whole genome shotgun (WGS) entry which is preliminary data.</text>
</comment>
<dbReference type="InterPro" id="IPR009003">
    <property type="entry name" value="Peptidase_S1_PA"/>
</dbReference>
<proteinExistence type="predicted"/>
<keyword evidence="2" id="KW-0378">Hydrolase</keyword>
<reference evidence="2 3" key="1">
    <citation type="submission" date="2023-10" db="EMBL/GenBank/DDBJ databases">
        <title>Development of a sustainable strategy for remediation of hydrocarbon-contaminated territories based on the waste exchange concept.</title>
        <authorList>
            <person name="Krivoruchko A."/>
        </authorList>
    </citation>
    <scope>NUCLEOTIDE SEQUENCE [LARGE SCALE GENOMIC DNA]</scope>
    <source>
        <strain evidence="2 3">IEGM 1203</strain>
    </source>
</reference>
<feature type="chain" id="PRO_5045214834" evidence="1">
    <location>
        <begin position="30"/>
        <end position="449"/>
    </location>
</feature>